<keyword evidence="7" id="KW-1133">Transmembrane helix</keyword>
<evidence type="ECO:0000256" key="5">
    <source>
        <dbReference type="ARBA" id="ARBA00022777"/>
    </source>
</evidence>
<feature type="transmembrane region" description="Helical" evidence="7">
    <location>
        <begin position="66"/>
        <end position="90"/>
    </location>
</feature>
<dbReference type="InterPro" id="IPR003594">
    <property type="entry name" value="HATPase_dom"/>
</dbReference>
<evidence type="ECO:0000313" key="9">
    <source>
        <dbReference type="EMBL" id="ADJ64227.1"/>
    </source>
</evidence>
<dbReference type="Gene3D" id="3.30.565.10">
    <property type="entry name" value="Histidine kinase-like ATPase, C-terminal domain"/>
    <property type="match status" value="1"/>
</dbReference>
<organism evidence="9 10">
    <name type="scientific">Herbaspirillum seropedicae (strain SmR1)</name>
    <dbReference type="NCBI Taxonomy" id="757424"/>
    <lineage>
        <taxon>Bacteria</taxon>
        <taxon>Pseudomonadati</taxon>
        <taxon>Pseudomonadota</taxon>
        <taxon>Betaproteobacteria</taxon>
        <taxon>Burkholderiales</taxon>
        <taxon>Oxalobacteraceae</taxon>
        <taxon>Herbaspirillum</taxon>
    </lineage>
</organism>
<evidence type="ECO:0000256" key="3">
    <source>
        <dbReference type="ARBA" id="ARBA00022679"/>
    </source>
</evidence>
<feature type="domain" description="Histidine kinase" evidence="8">
    <location>
        <begin position="489"/>
        <end position="692"/>
    </location>
</feature>
<dbReference type="InterPro" id="IPR036890">
    <property type="entry name" value="HATPase_C_sf"/>
</dbReference>
<keyword evidence="5 9" id="KW-0418">Kinase</keyword>
<dbReference type="GO" id="GO:0004673">
    <property type="term" value="F:protein histidine kinase activity"/>
    <property type="evidence" value="ECO:0007669"/>
    <property type="project" value="UniProtKB-EC"/>
</dbReference>
<dbReference type="GO" id="GO:0005524">
    <property type="term" value="F:ATP binding"/>
    <property type="evidence" value="ECO:0007669"/>
    <property type="project" value="UniProtKB-KW"/>
</dbReference>
<feature type="transmembrane region" description="Helical" evidence="7">
    <location>
        <begin position="6"/>
        <end position="29"/>
    </location>
</feature>
<feature type="transmembrane region" description="Helical" evidence="7">
    <location>
        <begin position="210"/>
        <end position="228"/>
    </location>
</feature>
<dbReference type="RefSeq" id="WP_013234705.1">
    <property type="nucleotide sequence ID" value="NC_014323.1"/>
</dbReference>
<feature type="transmembrane region" description="Helical" evidence="7">
    <location>
        <begin position="240"/>
        <end position="264"/>
    </location>
</feature>
<dbReference type="InterPro" id="IPR029016">
    <property type="entry name" value="GAF-like_dom_sf"/>
</dbReference>
<dbReference type="InterPro" id="IPR014265">
    <property type="entry name" value="XrtA/PrsK"/>
</dbReference>
<dbReference type="PRINTS" id="PR00344">
    <property type="entry name" value="BCTRLSENSOR"/>
</dbReference>
<evidence type="ECO:0000256" key="7">
    <source>
        <dbReference type="SAM" id="Phobius"/>
    </source>
</evidence>
<dbReference type="KEGG" id="hse:Hsero_2731"/>
<dbReference type="PROSITE" id="PS50109">
    <property type="entry name" value="HIS_KIN"/>
    <property type="match status" value="1"/>
</dbReference>
<dbReference type="Proteomes" id="UP000000329">
    <property type="component" value="Chromosome"/>
</dbReference>
<evidence type="ECO:0000313" key="10">
    <source>
        <dbReference type="Proteomes" id="UP000000329"/>
    </source>
</evidence>
<protein>
    <recommendedName>
        <fullName evidence="2">histidine kinase</fullName>
        <ecNumber evidence="2">2.7.13.3</ecNumber>
    </recommendedName>
</protein>
<dbReference type="PANTHER" id="PTHR44936">
    <property type="entry name" value="SENSOR PROTEIN CREC"/>
    <property type="match status" value="1"/>
</dbReference>
<evidence type="ECO:0000259" key="8">
    <source>
        <dbReference type="PROSITE" id="PS50109"/>
    </source>
</evidence>
<evidence type="ECO:0000256" key="2">
    <source>
        <dbReference type="ARBA" id="ARBA00012438"/>
    </source>
</evidence>
<dbReference type="InterPro" id="IPR004358">
    <property type="entry name" value="Sig_transdc_His_kin-like_C"/>
</dbReference>
<keyword evidence="10" id="KW-1185">Reference proteome</keyword>
<dbReference type="AlphaFoldDB" id="D8IYP2"/>
<dbReference type="eggNOG" id="COG2203">
    <property type="taxonomic scope" value="Bacteria"/>
</dbReference>
<evidence type="ECO:0000256" key="6">
    <source>
        <dbReference type="ARBA" id="ARBA00022840"/>
    </source>
</evidence>
<evidence type="ECO:0000256" key="4">
    <source>
        <dbReference type="ARBA" id="ARBA00022741"/>
    </source>
</evidence>
<dbReference type="GeneID" id="29393380"/>
<dbReference type="SUPFAM" id="SSF55781">
    <property type="entry name" value="GAF domain-like"/>
    <property type="match status" value="1"/>
</dbReference>
<dbReference type="InterPro" id="IPR050980">
    <property type="entry name" value="2C_sensor_his_kinase"/>
</dbReference>
<evidence type="ECO:0000256" key="1">
    <source>
        <dbReference type="ARBA" id="ARBA00000085"/>
    </source>
</evidence>
<dbReference type="SUPFAM" id="SSF55874">
    <property type="entry name" value="ATPase domain of HSP90 chaperone/DNA topoisomerase II/histidine kinase"/>
    <property type="match status" value="1"/>
</dbReference>
<feature type="transmembrane region" description="Helical" evidence="7">
    <location>
        <begin position="141"/>
        <end position="160"/>
    </location>
</feature>
<reference evidence="9 10" key="1">
    <citation type="submission" date="2010-04" db="EMBL/GenBank/DDBJ databases">
        <title>The genome of Herbaspirillum seropedicae SmR1, an endophytic, nitrogen-fixing, plant-growth promoting beta-Proteobacteria.</title>
        <authorList>
            <person name="Pedrosa F.O."/>
            <person name="Monteiro R.A."/>
            <person name="Wassem R."/>
            <person name="Cruz L.M."/>
            <person name="Ayub R.A."/>
            <person name="Colauto N.B."/>
            <person name="Fernandez M.A."/>
            <person name="Fungaro M.H.P."/>
            <person name="Grisard E.C."/>
            <person name="Hungria M."/>
            <person name="Madeira H.M.F."/>
            <person name="Nodari R.O."/>
            <person name="Osaku C.A."/>
            <person name="Petzl-Erler M.L."/>
            <person name="Terenzi H."/>
            <person name="Vieira L.G.E."/>
            <person name="Almeida M.I.M."/>
            <person name="Alves L.R."/>
            <person name="Arantes O.M.N."/>
            <person name="Balsanelli E."/>
            <person name="Barcellos F.G."/>
            <person name="Baura V.A."/>
            <person name="Binde D.R."/>
            <person name="Campo R.J."/>
            <person name="Chubatsu L.S."/>
            <person name="Chueire L.M.O."/>
            <person name="Ciferri R.R."/>
            <person name="Correa L.C."/>
            <person name="da Conceicao Silva J.L."/>
            <person name="Dabul A.N.G."/>
            <person name="Dambros B.P."/>
            <person name="Faoro H."/>
            <person name="Favetti A."/>
            <person name="Friedermann G."/>
            <person name="Furlaneto M.C."/>
            <person name="Gasques L.S."/>
            <person name="Gimenes C.C.T."/>
            <person name="Gioppo N.M.R."/>
            <person name="Glienke-Blanco C."/>
            <person name="Godoy L.P."/>
            <person name="Guerra M.P."/>
            <person name="Karp S."/>
            <person name="Kava-Cordeiro V."/>
            <person name="Margarido V.P."/>
            <person name="Mathioni S.M."/>
            <person name="Menck-Soares M.A."/>
            <person name="Murace N.K."/>
            <person name="Nicolas M.F."/>
            <person name="Oliveira C.E.C."/>
            <person name="Pagnan N.A.B."/>
            <person name="Pamphile J.A."/>
            <person name="Patussi E.V."/>
            <person name="Pereira L.F.P."/>
            <person name="Pereira-Ferrari L."/>
            <person name="Pinto F.G.S."/>
            <person name="Precoma C."/>
            <person name="Prioli A.J."/>
            <person name="Prioli S.M.A.P."/>
            <person name="Raittz R.T."/>
            <person name="Ramos H.J.O."/>
            <person name="Ribeiro E.M.S.F."/>
            <person name="Rigo L.U."/>
            <person name="Rocha C.L.M.S.C."/>
            <person name="Rocha S.N."/>
            <person name="Santos K."/>
            <person name="Satori D."/>
            <person name="Silva A.G."/>
            <person name="Simao R.C.G."/>
            <person name="Soares M.A.M."/>
            <person name="Souza E.M."/>
            <person name="Steffens M.B.R."/>
            <person name="Steindel M."/>
            <person name="Tadra-Sfeir M.Z."/>
            <person name="Takahashi E.K."/>
            <person name="Torres R.A."/>
            <person name="Valle J.S."/>
            <person name="Vernal J.I."/>
            <person name="Vilas-Boas L.A."/>
            <person name="Watanabe M.A.E."/>
            <person name="Weiss V.A."/>
            <person name="Yates M.A."/>
            <person name="Souza E.M."/>
        </authorList>
    </citation>
    <scope>NUCLEOTIDE SEQUENCE [LARGE SCALE GENOMIC DNA]</scope>
    <source>
        <strain evidence="9 10">SmR1</strain>
    </source>
</reference>
<keyword evidence="3 9" id="KW-0808">Transferase</keyword>
<accession>D8IYP2</accession>
<gene>
    <name evidence="9" type="ordered locus">Hsero_2731</name>
</gene>
<dbReference type="PANTHER" id="PTHR44936:SF10">
    <property type="entry name" value="SENSOR PROTEIN RSTB"/>
    <property type="match status" value="1"/>
</dbReference>
<dbReference type="SMART" id="SM00387">
    <property type="entry name" value="HATPase_c"/>
    <property type="match status" value="1"/>
</dbReference>
<dbReference type="NCBIfam" id="TIGR02916">
    <property type="entry name" value="PEP_his_kin"/>
    <property type="match status" value="1"/>
</dbReference>
<sequence>MFGMLMEVALVSYLVASLTFALFGAFLFVRHHGQPRRVVLGAICAVNALWALLLALPLWAPANWPMAAALLEGARNLAWDLFILLLIGAFGRDGGKGREGRRTVPHADRWLVLVAAFYGLQLACTLAVSWRYGYPLQAGEFTAMTLLRTTSAILGLFLIEQLYRNTIDTQRWGIKFACLGMGLMFAYDFYLYSDALLFRHFSPDTWAARGFVNALAVPLIAISALRNPRWSLGLKVSRQVLFHSAALFGSAAYLLVMASTGYYVRLFGGSWGTVAQLAFLCAALVLLLGALFSGGVRSRLRVFISKHFYHYNYDYREVWLAFTGSLSAKGPDLERRVVEAMARLVESPAGAAFVVRAEGIETVARWNMAVAAQPDAANAELLRYLGEKQWVIDLVQHREHPAHYDHLVLPAWLREVPRGWLVVPLHVQGALFGFVLLAQSRSPIKLNWEVTDLLKIAGRQAGSFLAQHQVATDLMVARQFESFNRMSTFVVHDLKNLVAQLSLLMANAERHKDNPEFQRDMIDTVDFSVQKMRLLLHKLSRKDSAERNEVIALEPLLQRILHAKAGFGPAARLIVAASGLQVTADVERLERVIGHLVQNALEAVAPVTGQVDVRLDRVGEQALVEIIDNGHGMSEQFIRERLFKPFETTKSAGMGIGVFESREYLHLLGGELQVQSTEGAGTRMGMRLPLHVSAAHAAPQLLEENP</sequence>
<dbReference type="Gene3D" id="3.30.450.40">
    <property type="match status" value="1"/>
</dbReference>
<keyword evidence="7" id="KW-0472">Membrane</keyword>
<feature type="transmembrane region" description="Helical" evidence="7">
    <location>
        <begin position="38"/>
        <end position="60"/>
    </location>
</feature>
<dbReference type="EMBL" id="CP002039">
    <property type="protein sequence ID" value="ADJ64227.1"/>
    <property type="molecule type" value="Genomic_DNA"/>
</dbReference>
<dbReference type="EC" id="2.7.13.3" evidence="2"/>
<keyword evidence="4" id="KW-0547">Nucleotide-binding</keyword>
<dbReference type="STRING" id="757424.Hsero_2731"/>
<dbReference type="HOGENOM" id="CLU_024784_0_0_4"/>
<keyword evidence="6" id="KW-0067">ATP-binding</keyword>
<dbReference type="eggNOG" id="COG4191">
    <property type="taxonomic scope" value="Bacteria"/>
</dbReference>
<proteinExistence type="predicted"/>
<dbReference type="InterPro" id="IPR005467">
    <property type="entry name" value="His_kinase_dom"/>
</dbReference>
<feature type="transmembrane region" description="Helical" evidence="7">
    <location>
        <begin position="172"/>
        <end position="190"/>
    </location>
</feature>
<comment type="catalytic activity">
    <reaction evidence="1">
        <text>ATP + protein L-histidine = ADP + protein N-phospho-L-histidine.</text>
        <dbReference type="EC" id="2.7.13.3"/>
    </reaction>
</comment>
<dbReference type="Pfam" id="PF02518">
    <property type="entry name" value="HATPase_c"/>
    <property type="match status" value="1"/>
</dbReference>
<feature type="transmembrane region" description="Helical" evidence="7">
    <location>
        <begin position="276"/>
        <end position="296"/>
    </location>
</feature>
<keyword evidence="7" id="KW-0812">Transmembrane</keyword>
<feature type="transmembrane region" description="Helical" evidence="7">
    <location>
        <begin position="110"/>
        <end position="129"/>
    </location>
</feature>
<name>D8IYP2_HERSS</name>